<dbReference type="PANTHER" id="PTHR42085">
    <property type="entry name" value="F-BOX DOMAIN-CONTAINING PROTEIN"/>
    <property type="match status" value="1"/>
</dbReference>
<name>A0AAV9J3D7_9PEZI</name>
<dbReference type="PANTHER" id="PTHR42085:SF1">
    <property type="entry name" value="F-BOX DOMAIN-CONTAINING PROTEIN"/>
    <property type="match status" value="1"/>
</dbReference>
<dbReference type="InterPro" id="IPR038883">
    <property type="entry name" value="AN11006-like"/>
</dbReference>
<keyword evidence="2" id="KW-1185">Reference proteome</keyword>
<dbReference type="AlphaFoldDB" id="A0AAV9J3D7"/>
<evidence type="ECO:0000313" key="1">
    <source>
        <dbReference type="EMBL" id="KAK4539386.1"/>
    </source>
</evidence>
<gene>
    <name evidence="1" type="ORF">LTR36_010987</name>
</gene>
<reference evidence="1 2" key="1">
    <citation type="submission" date="2021-11" db="EMBL/GenBank/DDBJ databases">
        <title>Black yeast isolated from Biological Soil Crust.</title>
        <authorList>
            <person name="Kurbessoian T."/>
        </authorList>
    </citation>
    <scope>NUCLEOTIDE SEQUENCE [LARGE SCALE GENOMIC DNA]</scope>
    <source>
        <strain evidence="1 2">CCFEE 5522</strain>
    </source>
</reference>
<protein>
    <submittedName>
        <fullName evidence="1">Uncharacterized protein</fullName>
    </submittedName>
</protein>
<dbReference type="Proteomes" id="UP001324427">
    <property type="component" value="Unassembled WGS sequence"/>
</dbReference>
<organism evidence="1 2">
    <name type="scientific">Oleoguttula mirabilis</name>
    <dbReference type="NCBI Taxonomy" id="1507867"/>
    <lineage>
        <taxon>Eukaryota</taxon>
        <taxon>Fungi</taxon>
        <taxon>Dikarya</taxon>
        <taxon>Ascomycota</taxon>
        <taxon>Pezizomycotina</taxon>
        <taxon>Dothideomycetes</taxon>
        <taxon>Dothideomycetidae</taxon>
        <taxon>Mycosphaerellales</taxon>
        <taxon>Teratosphaeriaceae</taxon>
        <taxon>Oleoguttula</taxon>
    </lineage>
</organism>
<dbReference type="EMBL" id="JAVFHQ010000097">
    <property type="protein sequence ID" value="KAK4539386.1"/>
    <property type="molecule type" value="Genomic_DNA"/>
</dbReference>
<comment type="caution">
    <text evidence="1">The sequence shown here is derived from an EMBL/GenBank/DDBJ whole genome shotgun (WGS) entry which is preliminary data.</text>
</comment>
<accession>A0AAV9J3D7</accession>
<sequence>MCPVSDHEDAFIELKPDILDLFSARIGSRNARALRKAAVVIDLGMGFTMEAVKLPQIGIDMLRSLAATAAEDKSWRLTADICFRCRSEAFEPLFMADIDCADVMEGLGRMVGRLERIEGRQGLPGFWMLQVQETLAVVRQWMDALAATEDHITEYWVTRPSPPNYHQRPSTNTNQTFSSDLISIVGAMDSSPLLTLPPELRLMVYEFALTHPESIELEYLVHPDQKIVASGTQPHLLALAQTCAQTRGECGNIFFRENSVTLRVTGFPERITDPTRKIKRFRPLRIFNRAIGAANAAALRSTTVHLGTCSPYDLRGAHVSVVLRDVFQEGLEATTKESAQEITLNVVITPVREAKTCEDRQMSVVINLKDSSASTREINRQYQREVLEGKWGRDFFGSPGFIQATLDVLQEWWRAASRLSRTLHGKTRTAK</sequence>
<proteinExistence type="predicted"/>
<evidence type="ECO:0000313" key="2">
    <source>
        <dbReference type="Proteomes" id="UP001324427"/>
    </source>
</evidence>